<evidence type="ECO:0000313" key="3">
    <source>
        <dbReference type="Proteomes" id="UP000295668"/>
    </source>
</evidence>
<proteinExistence type="predicted"/>
<keyword evidence="1" id="KW-0812">Transmembrane</keyword>
<evidence type="ECO:0000256" key="1">
    <source>
        <dbReference type="SAM" id="Phobius"/>
    </source>
</evidence>
<keyword evidence="3" id="KW-1185">Reference proteome</keyword>
<evidence type="ECO:0000313" key="2">
    <source>
        <dbReference type="EMBL" id="TDG37555.1"/>
    </source>
</evidence>
<dbReference type="AlphaFoldDB" id="A0A4R5MQ99"/>
<protein>
    <submittedName>
        <fullName evidence="2">Uncharacterized protein</fullName>
    </submittedName>
</protein>
<dbReference type="RefSeq" id="WP_133260644.1">
    <property type="nucleotide sequence ID" value="NZ_SJCY01000001.1"/>
</dbReference>
<gene>
    <name evidence="2" type="ORF">EZJ43_00210</name>
</gene>
<comment type="caution">
    <text evidence="2">The sequence shown here is derived from an EMBL/GenBank/DDBJ whole genome shotgun (WGS) entry which is preliminary data.</text>
</comment>
<sequence>MIRKGAIMIRMFLKVVCIDGEGFCFLATTAIYSHHKAFLKFKNFNENLNEVIHLFSIEQ</sequence>
<keyword evidence="1" id="KW-0472">Membrane</keyword>
<keyword evidence="1" id="KW-1133">Transmembrane helix</keyword>
<organism evidence="2 3">
    <name type="scientific">Pedobacter changchengzhani</name>
    <dbReference type="NCBI Taxonomy" id="2529274"/>
    <lineage>
        <taxon>Bacteria</taxon>
        <taxon>Pseudomonadati</taxon>
        <taxon>Bacteroidota</taxon>
        <taxon>Sphingobacteriia</taxon>
        <taxon>Sphingobacteriales</taxon>
        <taxon>Sphingobacteriaceae</taxon>
        <taxon>Pedobacter</taxon>
    </lineage>
</organism>
<reference evidence="2 3" key="1">
    <citation type="submission" date="2019-02" db="EMBL/GenBank/DDBJ databases">
        <title>Pedobacter sp. nov., a novel speices isolated from soil of pinguins habitat in Antarcitica.</title>
        <authorList>
            <person name="He R.-H."/>
        </authorList>
    </citation>
    <scope>NUCLEOTIDE SEQUENCE [LARGE SCALE GENOMIC DNA]</scope>
    <source>
        <strain evidence="2 3">E01020</strain>
    </source>
</reference>
<name>A0A4R5MQ99_9SPHI</name>
<feature type="transmembrane region" description="Helical" evidence="1">
    <location>
        <begin position="12"/>
        <end position="32"/>
    </location>
</feature>
<dbReference type="EMBL" id="SJCY01000001">
    <property type="protein sequence ID" value="TDG37555.1"/>
    <property type="molecule type" value="Genomic_DNA"/>
</dbReference>
<dbReference type="Proteomes" id="UP000295668">
    <property type="component" value="Unassembled WGS sequence"/>
</dbReference>
<accession>A0A4R5MQ99</accession>